<dbReference type="OrthoDB" id="10251412at2759"/>
<accession>A0A6A6E242</accession>
<evidence type="ECO:0000259" key="3">
    <source>
        <dbReference type="Pfam" id="PF25426"/>
    </source>
</evidence>
<keyword evidence="2" id="KW-0067">ATP-binding</keyword>
<dbReference type="Proteomes" id="UP000800200">
    <property type="component" value="Unassembled WGS sequence"/>
</dbReference>
<evidence type="ECO:0000256" key="2">
    <source>
        <dbReference type="ARBA" id="ARBA00022840"/>
    </source>
</evidence>
<evidence type="ECO:0000313" key="4">
    <source>
        <dbReference type="EMBL" id="KAF2184558.1"/>
    </source>
</evidence>
<feature type="domain" description="Mitochondrial chaperone BCS1-like ATPase lid" evidence="3">
    <location>
        <begin position="2"/>
        <end position="41"/>
    </location>
</feature>
<keyword evidence="1" id="KW-0547">Nucleotide-binding</keyword>
<dbReference type="Pfam" id="PF25426">
    <property type="entry name" value="AAA_lid_BCS1"/>
    <property type="match status" value="1"/>
</dbReference>
<proteinExistence type="predicted"/>
<dbReference type="InterPro" id="IPR057495">
    <property type="entry name" value="AAA_lid_BCS1"/>
</dbReference>
<organism evidence="4 5">
    <name type="scientific">Zopfia rhizophila CBS 207.26</name>
    <dbReference type="NCBI Taxonomy" id="1314779"/>
    <lineage>
        <taxon>Eukaryota</taxon>
        <taxon>Fungi</taxon>
        <taxon>Dikarya</taxon>
        <taxon>Ascomycota</taxon>
        <taxon>Pezizomycotina</taxon>
        <taxon>Dothideomycetes</taxon>
        <taxon>Dothideomycetes incertae sedis</taxon>
        <taxon>Zopfiaceae</taxon>
        <taxon>Zopfia</taxon>
    </lineage>
</organism>
<dbReference type="EMBL" id="ML994637">
    <property type="protein sequence ID" value="KAF2184558.1"/>
    <property type="molecule type" value="Genomic_DNA"/>
</dbReference>
<dbReference type="GO" id="GO:0005524">
    <property type="term" value="F:ATP binding"/>
    <property type="evidence" value="ECO:0007669"/>
    <property type="project" value="UniProtKB-KW"/>
</dbReference>
<evidence type="ECO:0000256" key="1">
    <source>
        <dbReference type="ARBA" id="ARBA00022741"/>
    </source>
</evidence>
<gene>
    <name evidence="4" type="ORF">K469DRAFT_579354</name>
</gene>
<feature type="non-terminal residue" evidence="4">
    <location>
        <position position="1"/>
    </location>
</feature>
<evidence type="ECO:0000313" key="5">
    <source>
        <dbReference type="Proteomes" id="UP000800200"/>
    </source>
</evidence>
<dbReference type="AlphaFoldDB" id="A0A6A6E242"/>
<sequence length="66" mass="7455">LSQLAQEFAAKVPKLEFSPAEIMSLLLANKQSPRHAIASVDTWIERSREERKKFARTGSWALGDNE</sequence>
<keyword evidence="5" id="KW-1185">Reference proteome</keyword>
<name>A0A6A6E242_9PEZI</name>
<reference evidence="4" key="1">
    <citation type="journal article" date="2020" name="Stud. Mycol.">
        <title>101 Dothideomycetes genomes: a test case for predicting lifestyles and emergence of pathogens.</title>
        <authorList>
            <person name="Haridas S."/>
            <person name="Albert R."/>
            <person name="Binder M."/>
            <person name="Bloem J."/>
            <person name="Labutti K."/>
            <person name="Salamov A."/>
            <person name="Andreopoulos B."/>
            <person name="Baker S."/>
            <person name="Barry K."/>
            <person name="Bills G."/>
            <person name="Bluhm B."/>
            <person name="Cannon C."/>
            <person name="Castanera R."/>
            <person name="Culley D."/>
            <person name="Daum C."/>
            <person name="Ezra D."/>
            <person name="Gonzalez J."/>
            <person name="Henrissat B."/>
            <person name="Kuo A."/>
            <person name="Liang C."/>
            <person name="Lipzen A."/>
            <person name="Lutzoni F."/>
            <person name="Magnuson J."/>
            <person name="Mondo S."/>
            <person name="Nolan M."/>
            <person name="Ohm R."/>
            <person name="Pangilinan J."/>
            <person name="Park H.-J."/>
            <person name="Ramirez L."/>
            <person name="Alfaro M."/>
            <person name="Sun H."/>
            <person name="Tritt A."/>
            <person name="Yoshinaga Y."/>
            <person name="Zwiers L.-H."/>
            <person name="Turgeon B."/>
            <person name="Goodwin S."/>
            <person name="Spatafora J."/>
            <person name="Crous P."/>
            <person name="Grigoriev I."/>
        </authorList>
    </citation>
    <scope>NUCLEOTIDE SEQUENCE</scope>
    <source>
        <strain evidence="4">CBS 207.26</strain>
    </source>
</reference>
<protein>
    <recommendedName>
        <fullName evidence="3">Mitochondrial chaperone BCS1-like ATPase lid domain-containing protein</fullName>
    </recommendedName>
</protein>